<evidence type="ECO:0000256" key="1">
    <source>
        <dbReference type="ARBA" id="ARBA00004123"/>
    </source>
</evidence>
<accession>A0ABM1TNY5</accession>
<dbReference type="Pfam" id="PF25458">
    <property type="entry name" value="INTS4_C"/>
    <property type="match status" value="1"/>
</dbReference>
<dbReference type="GeneID" id="106473444"/>
<gene>
    <name evidence="7" type="primary">LOC106473444</name>
</gene>
<keyword evidence="3" id="KW-0539">Nucleus</keyword>
<name>A0ABM1TNY5_LIMPO</name>
<evidence type="ECO:0000313" key="7">
    <source>
        <dbReference type="RefSeq" id="XP_022257591.1"/>
    </source>
</evidence>
<dbReference type="PANTHER" id="PTHR20938:SF0">
    <property type="entry name" value="INTEGRATOR COMPLEX SUBUNIT 4"/>
    <property type="match status" value="1"/>
</dbReference>
<dbReference type="InterPro" id="IPR011989">
    <property type="entry name" value="ARM-like"/>
</dbReference>
<dbReference type="InterPro" id="IPR057412">
    <property type="entry name" value="INTS4_C"/>
</dbReference>
<dbReference type="InterPro" id="IPR016024">
    <property type="entry name" value="ARM-type_fold"/>
</dbReference>
<organism evidence="6 7">
    <name type="scientific">Limulus polyphemus</name>
    <name type="common">Atlantic horseshoe crab</name>
    <dbReference type="NCBI Taxonomy" id="6850"/>
    <lineage>
        <taxon>Eukaryota</taxon>
        <taxon>Metazoa</taxon>
        <taxon>Ecdysozoa</taxon>
        <taxon>Arthropoda</taxon>
        <taxon>Chelicerata</taxon>
        <taxon>Merostomata</taxon>
        <taxon>Xiphosura</taxon>
        <taxon>Limulidae</taxon>
        <taxon>Limulus</taxon>
    </lineage>
</organism>
<evidence type="ECO:0000256" key="3">
    <source>
        <dbReference type="ARBA" id="ARBA00023242"/>
    </source>
</evidence>
<keyword evidence="6" id="KW-1185">Reference proteome</keyword>
<dbReference type="Pfam" id="PF02985">
    <property type="entry name" value="HEAT"/>
    <property type="match status" value="1"/>
</dbReference>
<feature type="region of interest" description="Disordered" evidence="4">
    <location>
        <begin position="513"/>
        <end position="532"/>
    </location>
</feature>
<dbReference type="Gene3D" id="1.25.10.10">
    <property type="entry name" value="Leucine-rich Repeat Variant"/>
    <property type="match status" value="1"/>
</dbReference>
<evidence type="ECO:0000313" key="6">
    <source>
        <dbReference type="Proteomes" id="UP000694941"/>
    </source>
</evidence>
<reference evidence="7" key="1">
    <citation type="submission" date="2025-08" db="UniProtKB">
        <authorList>
            <consortium name="RefSeq"/>
        </authorList>
    </citation>
    <scope>IDENTIFICATION</scope>
    <source>
        <tissue evidence="7">Muscle</tissue>
    </source>
</reference>
<feature type="domain" description="Integrator complex subunit 4/Protein SIEL C-terminal Ig-like" evidence="5">
    <location>
        <begin position="658"/>
        <end position="701"/>
    </location>
</feature>
<proteinExistence type="predicted"/>
<evidence type="ECO:0000259" key="5">
    <source>
        <dbReference type="Pfam" id="PF25458"/>
    </source>
</evidence>
<keyword evidence="2" id="KW-0677">Repeat</keyword>
<dbReference type="RefSeq" id="XP_022257591.1">
    <property type="nucleotide sequence ID" value="XM_022401883.1"/>
</dbReference>
<protein>
    <submittedName>
        <fullName evidence="7">Integrator complex subunit 4-like protein 2</fullName>
    </submittedName>
</protein>
<comment type="subcellular location">
    <subcellularLocation>
        <location evidence="1">Nucleus</location>
    </subcellularLocation>
</comment>
<evidence type="ECO:0000256" key="4">
    <source>
        <dbReference type="SAM" id="MobiDB-lite"/>
    </source>
</evidence>
<dbReference type="PANTHER" id="PTHR20938">
    <property type="entry name" value="INTEGRATOR COMPLEX SUBUNIT 4"/>
    <property type="match status" value="1"/>
</dbReference>
<dbReference type="Proteomes" id="UP000694941">
    <property type="component" value="Unplaced"/>
</dbReference>
<sequence length="713" mass="80021">MAALLKKRALAEFSQVLQQEEQVKQVKKLRLTKKAVQQGYSSTDLELLKTASPTEALELLINLSEAISSGFIFLSGVKSEMFAGRVKKGKCLADSSHLVKSKCMEVISDLTPVGDHYDATSMLRTVGDFSRHQDPRVRTAALLAMHKLYQRGLLLDVSLYKEVCEALNDDYEGVRIAALNLLKVLSQIHSEHLVTILNSQEKIRLADDAFAKVCHMINDLSMNVRVQAASLLGGMDKVSLNFLEQTLDKKLMSNLRRKRSAHERQRENFESGEWSTGQKWADDAPKETVNAENVNLIMSGACGAFVHGLEDEFLEVRSPALDSLCELAIQFPNFASLSLDFLVDMFNDEIEDVRLKAIKCLTRISNHIILREDQLETVLGVLEDFSVDIREALHEMLGSCKLSTKTGLKSCVDSLLENLKRYPQDKRSIWRCLQKLGAQHPYLTLPLVPELLGIHPYFDLPEPDVEDPAYISILILVFNATVSCPTMMPLLEQHTLDHYSYLSDTLPSLIPKLKLPNHTESPPERVSSSRQSRSFLQDVLQRVSDADCKSSSVQQCILETSIRTILSNKNWLSPSTMVSFQGHSLKSSLDQVEITLWSVCIVVFPHWELDNLEDPKPGSVARVLQPLLLAHPCPSFQLQYGDEMDEVGLERITEAKATIHEPSAESDNPLKFTAGLVLAVPLDAHIENVENFHNVRLKVKFKGFAKVRVRKLC</sequence>
<evidence type="ECO:0000256" key="2">
    <source>
        <dbReference type="ARBA" id="ARBA00022737"/>
    </source>
</evidence>
<dbReference type="InterPro" id="IPR000357">
    <property type="entry name" value="HEAT"/>
</dbReference>
<dbReference type="SUPFAM" id="SSF48371">
    <property type="entry name" value="ARM repeat"/>
    <property type="match status" value="1"/>
</dbReference>